<feature type="region of interest" description="Disordered" evidence="1">
    <location>
        <begin position="63"/>
        <end position="131"/>
    </location>
</feature>
<feature type="compositionally biased region" description="Gly residues" evidence="1">
    <location>
        <begin position="63"/>
        <end position="72"/>
    </location>
</feature>
<feature type="compositionally biased region" description="Gly residues" evidence="1">
    <location>
        <begin position="92"/>
        <end position="112"/>
    </location>
</feature>
<sequence length="305" mass="31591">MRWSLVNIAGIALIGLTSVLSGTNGAPVDLISADANVATKSLKFGLPFTPILNSRAGIISGGRGGLGGGIRGGDGEGGDEVGNGEGEETGSSGSGGSAEGTGSGGPNPGGFGNLDKPRSGKTYPPKEVPNPWDDVHKYRAETSFLDDHRVYGTIYKVFSGDGKNMVDQIGINTEDNSINVLNANNGDDDPPAGRKMYLSDIEMALFKLAGKNPQDLSFVRFDTVGEDTTRPAMEQALAALGKDPRGSATVTSTDTGKEGEVFDSLLATTFGANVDRLNQEFGTGKGIVSFFIDLGDPKELIVTLG</sequence>
<evidence type="ECO:0000256" key="1">
    <source>
        <dbReference type="SAM" id="MobiDB-lite"/>
    </source>
</evidence>
<feature type="chain" id="PRO_5019581413" evidence="2">
    <location>
        <begin position="26"/>
        <end position="305"/>
    </location>
</feature>
<evidence type="ECO:0000313" key="4">
    <source>
        <dbReference type="Proteomes" id="UP000286045"/>
    </source>
</evidence>
<keyword evidence="2" id="KW-0732">Signal</keyword>
<protein>
    <submittedName>
        <fullName evidence="3">Uncharacterized protein</fullName>
    </submittedName>
</protein>
<organism evidence="3 4">
    <name type="scientific">Xylaria grammica</name>
    <dbReference type="NCBI Taxonomy" id="363999"/>
    <lineage>
        <taxon>Eukaryota</taxon>
        <taxon>Fungi</taxon>
        <taxon>Dikarya</taxon>
        <taxon>Ascomycota</taxon>
        <taxon>Pezizomycotina</taxon>
        <taxon>Sordariomycetes</taxon>
        <taxon>Xylariomycetidae</taxon>
        <taxon>Xylariales</taxon>
        <taxon>Xylariaceae</taxon>
        <taxon>Xylaria</taxon>
    </lineage>
</organism>
<dbReference type="STRING" id="363999.A0A439CZK8"/>
<comment type="caution">
    <text evidence="3">The sequence shown here is derived from an EMBL/GenBank/DDBJ whole genome shotgun (WGS) entry which is preliminary data.</text>
</comment>
<feature type="signal peptide" evidence="2">
    <location>
        <begin position="1"/>
        <end position="25"/>
    </location>
</feature>
<name>A0A439CZK8_9PEZI</name>
<evidence type="ECO:0000256" key="2">
    <source>
        <dbReference type="SAM" id="SignalP"/>
    </source>
</evidence>
<dbReference type="EMBL" id="RYZI01000259">
    <property type="protein sequence ID" value="RWA07431.1"/>
    <property type="molecule type" value="Genomic_DNA"/>
</dbReference>
<accession>A0A439CZK8</accession>
<dbReference type="AlphaFoldDB" id="A0A439CZK8"/>
<gene>
    <name evidence="3" type="ORF">EKO27_g7683</name>
</gene>
<proteinExistence type="predicted"/>
<evidence type="ECO:0000313" key="3">
    <source>
        <dbReference type="EMBL" id="RWA07431.1"/>
    </source>
</evidence>
<keyword evidence="4" id="KW-1185">Reference proteome</keyword>
<dbReference type="Proteomes" id="UP000286045">
    <property type="component" value="Unassembled WGS sequence"/>
</dbReference>
<reference evidence="3 4" key="1">
    <citation type="submission" date="2018-12" db="EMBL/GenBank/DDBJ databases">
        <title>Draft genome sequence of Xylaria grammica IHI A82.</title>
        <authorList>
            <person name="Buettner E."/>
            <person name="Kellner H."/>
        </authorList>
    </citation>
    <scope>NUCLEOTIDE SEQUENCE [LARGE SCALE GENOMIC DNA]</scope>
    <source>
        <strain evidence="3 4">IHI A82</strain>
    </source>
</reference>